<keyword evidence="7" id="KW-0963">Cytoplasm</keyword>
<evidence type="ECO:0000256" key="6">
    <source>
        <dbReference type="ARBA" id="ARBA00023141"/>
    </source>
</evidence>
<dbReference type="EMBL" id="CP003984">
    <property type="protein sequence ID" value="AII87435.1"/>
    <property type="molecule type" value="Genomic_DNA"/>
</dbReference>
<dbReference type="Gene3D" id="1.10.260.40">
    <property type="entry name" value="lambda repressor-like DNA-binding domains"/>
    <property type="match status" value="1"/>
</dbReference>
<proteinExistence type="inferred from homology"/>
<keyword evidence="3 7" id="KW-0547">Nucleotide-binding</keyword>
<feature type="binding site" evidence="7">
    <location>
        <position position="247"/>
    </location>
    <ligand>
        <name>ATP</name>
        <dbReference type="ChEBI" id="CHEBI:30616"/>
    </ligand>
</feature>
<keyword evidence="6 7" id="KW-0057">Aromatic amino acid biosynthesis</keyword>
<dbReference type="HAMAP" id="MF_00109">
    <property type="entry name" value="Shikimate_kinase"/>
    <property type="match status" value="1"/>
</dbReference>
<comment type="subunit">
    <text evidence="7">Monomer.</text>
</comment>
<evidence type="ECO:0000313" key="9">
    <source>
        <dbReference type="EMBL" id="AII87435.1"/>
    </source>
</evidence>
<evidence type="ECO:0000313" key="10">
    <source>
        <dbReference type="Proteomes" id="UP000028680"/>
    </source>
</evidence>
<keyword evidence="7" id="KW-0479">Metal-binding</keyword>
<evidence type="ECO:0000256" key="2">
    <source>
        <dbReference type="ARBA" id="ARBA00022679"/>
    </source>
</evidence>
<evidence type="ECO:0000256" key="1">
    <source>
        <dbReference type="ARBA" id="ARBA00022605"/>
    </source>
</evidence>
<organism evidence="9 10">
    <name type="scientific">Planktomarina temperata RCA23</name>
    <dbReference type="NCBI Taxonomy" id="666509"/>
    <lineage>
        <taxon>Bacteria</taxon>
        <taxon>Pseudomonadati</taxon>
        <taxon>Pseudomonadota</taxon>
        <taxon>Alphaproteobacteria</taxon>
        <taxon>Rhodobacterales</taxon>
        <taxon>Paracoccaceae</taxon>
        <taxon>Planktomarina</taxon>
    </lineage>
</organism>
<dbReference type="GO" id="GO:0008652">
    <property type="term" value="P:amino acid biosynthetic process"/>
    <property type="evidence" value="ECO:0007669"/>
    <property type="project" value="UniProtKB-KW"/>
</dbReference>
<dbReference type="PANTHER" id="PTHR21087:SF16">
    <property type="entry name" value="SHIKIMATE KINASE 1, CHLOROPLASTIC"/>
    <property type="match status" value="1"/>
</dbReference>
<comment type="subcellular location">
    <subcellularLocation>
        <location evidence="7">Cytoplasm</location>
    </subcellularLocation>
</comment>
<keyword evidence="4 7" id="KW-0418">Kinase</keyword>
<dbReference type="GO" id="GO:0004765">
    <property type="term" value="F:shikimate kinase activity"/>
    <property type="evidence" value="ECO:0007669"/>
    <property type="project" value="UniProtKB-UniRule"/>
</dbReference>
<evidence type="ECO:0000256" key="3">
    <source>
        <dbReference type="ARBA" id="ARBA00022741"/>
    </source>
</evidence>
<keyword evidence="2 7" id="KW-0808">Transferase</keyword>
<dbReference type="GO" id="GO:0005829">
    <property type="term" value="C:cytosol"/>
    <property type="evidence" value="ECO:0007669"/>
    <property type="project" value="TreeGrafter"/>
</dbReference>
<dbReference type="RefSeq" id="WP_052377124.1">
    <property type="nucleotide sequence ID" value="NZ_CP003984.1"/>
</dbReference>
<feature type="binding site" evidence="7">
    <location>
        <position position="185"/>
    </location>
    <ligand>
        <name>substrate</name>
    </ligand>
</feature>
<dbReference type="EC" id="2.7.1.71" evidence="7"/>
<dbReference type="PROSITE" id="PS50943">
    <property type="entry name" value="HTH_CROC1"/>
    <property type="match status" value="1"/>
</dbReference>
<keyword evidence="7" id="KW-0460">Magnesium</keyword>
<comment type="catalytic activity">
    <reaction evidence="7">
        <text>shikimate + ATP = 3-phosphoshikimate + ADP + H(+)</text>
        <dbReference type="Rhea" id="RHEA:13121"/>
        <dbReference type="ChEBI" id="CHEBI:15378"/>
        <dbReference type="ChEBI" id="CHEBI:30616"/>
        <dbReference type="ChEBI" id="CHEBI:36208"/>
        <dbReference type="ChEBI" id="CHEBI:145989"/>
        <dbReference type="ChEBI" id="CHEBI:456216"/>
        <dbReference type="EC" id="2.7.1.71"/>
    </reaction>
</comment>
<dbReference type="InterPro" id="IPR000623">
    <property type="entry name" value="Shikimate_kinase/TSH1"/>
</dbReference>
<sequence>MSFERNDHLNVQKSAALDPPSAALLRSLGTRLRQMRKSQGLSRRSLSERSGVSPRYLAKVEAGDGNISIGLLIKLAAALEQPLEHFLMADAMFHSDLPHIAQLYARADAAVRARVLQVLDPERMGRQKAQRLCLVGLRGAGKSTLGARVAKVFDAPFIELNREIEKNAGMALREIIALYGQEGYRQLEADTLTGIIEGHSRAVVAVAGGIVSEEGSFYHVLSRFHTVWLKASASEHMERVRAQGDVRPMQDNPQAMIQLRQILRSREALYTQSDHVLDTSGKSVNQSQIELSQLIESCQILNARAV</sequence>
<dbReference type="InterPro" id="IPR010982">
    <property type="entry name" value="Lambda_DNA-bd_dom_sf"/>
</dbReference>
<dbReference type="PRINTS" id="PR01100">
    <property type="entry name" value="SHIKIMTKNASE"/>
</dbReference>
<evidence type="ECO:0000259" key="8">
    <source>
        <dbReference type="PROSITE" id="PS50943"/>
    </source>
</evidence>
<keyword evidence="1 7" id="KW-0028">Amino-acid biosynthesis</keyword>
<dbReference type="GO" id="GO:0000287">
    <property type="term" value="F:magnesium ion binding"/>
    <property type="evidence" value="ECO:0007669"/>
    <property type="project" value="UniProtKB-UniRule"/>
</dbReference>
<dbReference type="CDD" id="cd00093">
    <property type="entry name" value="HTH_XRE"/>
    <property type="match status" value="1"/>
</dbReference>
<feature type="binding site" evidence="7">
    <location>
        <position position="266"/>
    </location>
    <ligand>
        <name>substrate</name>
    </ligand>
</feature>
<comment type="pathway">
    <text evidence="7">Metabolic intermediate biosynthesis; chorismate biosynthesis; chorismate from D-erythrose 4-phosphate and phosphoenolpyruvate: step 5/7.</text>
</comment>
<dbReference type="InterPro" id="IPR027417">
    <property type="entry name" value="P-loop_NTPase"/>
</dbReference>
<keyword evidence="5 7" id="KW-0067">ATP-binding</keyword>
<dbReference type="NCBIfam" id="NF006015">
    <property type="entry name" value="PRK08154.1"/>
    <property type="match status" value="1"/>
</dbReference>
<feature type="domain" description="HTH cro/C1-type" evidence="8">
    <location>
        <begin position="32"/>
        <end position="86"/>
    </location>
</feature>
<keyword evidence="10" id="KW-1185">Reference proteome</keyword>
<dbReference type="InterPro" id="IPR001387">
    <property type="entry name" value="Cro/C1-type_HTH"/>
</dbReference>
<evidence type="ECO:0000256" key="5">
    <source>
        <dbReference type="ARBA" id="ARBA00022840"/>
    </source>
</evidence>
<reference evidence="9 10" key="1">
    <citation type="journal article" date="2014" name="ISME J.">
        <title>Adaptation of an abundant Roseobacter RCA organism to pelagic systems revealed by genomic and transcriptomic analyses.</title>
        <authorList>
            <person name="Voget S."/>
            <person name="Wemheuer B."/>
            <person name="Brinkhoff T."/>
            <person name="Vollmers J."/>
            <person name="Dietrich S."/>
            <person name="Giebel H.A."/>
            <person name="Beardsley C."/>
            <person name="Sardemann C."/>
            <person name="Bakenhus I."/>
            <person name="Billerbeck S."/>
            <person name="Daniel R."/>
            <person name="Simon M."/>
        </authorList>
    </citation>
    <scope>NUCLEOTIDE SEQUENCE [LARGE SCALE GENOMIC DNA]</scope>
    <source>
        <strain evidence="9 10">RCA23</strain>
    </source>
</reference>
<dbReference type="KEGG" id="ptp:RCA23_c19040"/>
<dbReference type="Proteomes" id="UP000028680">
    <property type="component" value="Chromosome"/>
</dbReference>
<dbReference type="PANTHER" id="PTHR21087">
    <property type="entry name" value="SHIKIMATE KINASE"/>
    <property type="match status" value="1"/>
</dbReference>
<dbReference type="Gene3D" id="3.40.50.300">
    <property type="entry name" value="P-loop containing nucleotide triphosphate hydrolases"/>
    <property type="match status" value="1"/>
</dbReference>
<dbReference type="CDD" id="cd00464">
    <property type="entry name" value="SK"/>
    <property type="match status" value="1"/>
</dbReference>
<dbReference type="SMART" id="SM00530">
    <property type="entry name" value="HTH_XRE"/>
    <property type="match status" value="1"/>
</dbReference>
<dbReference type="SUPFAM" id="SSF47413">
    <property type="entry name" value="lambda repressor-like DNA-binding domains"/>
    <property type="match status" value="1"/>
</dbReference>
<accession>A0AAN0RJP6</accession>
<dbReference type="Pfam" id="PF01381">
    <property type="entry name" value="HTH_3"/>
    <property type="match status" value="1"/>
</dbReference>
<gene>
    <name evidence="7" type="primary">aroK</name>
    <name evidence="9" type="ORF">RCA23_c19040</name>
</gene>
<evidence type="ECO:0000256" key="7">
    <source>
        <dbReference type="HAMAP-Rule" id="MF_00109"/>
    </source>
</evidence>
<feature type="binding site" evidence="7">
    <location>
        <position position="208"/>
    </location>
    <ligand>
        <name>substrate</name>
    </ligand>
</feature>
<dbReference type="GO" id="GO:0009073">
    <property type="term" value="P:aromatic amino acid family biosynthetic process"/>
    <property type="evidence" value="ECO:0007669"/>
    <property type="project" value="UniProtKB-KW"/>
</dbReference>
<protein>
    <recommendedName>
        <fullName evidence="7">Shikimate kinase</fullName>
        <shortName evidence="7">SK</shortName>
        <ecNumber evidence="7">2.7.1.71</ecNumber>
    </recommendedName>
</protein>
<comment type="caution">
    <text evidence="7">Lacks conserved residue(s) required for the propagation of feature annotation.</text>
</comment>
<comment type="function">
    <text evidence="7">Catalyzes the specific phosphorylation of the 3-hydroxyl group of shikimic acid using ATP as a cosubstrate.</text>
</comment>
<dbReference type="AlphaFoldDB" id="A0AAN0RJP6"/>
<name>A0AAN0RJP6_9RHOB</name>
<dbReference type="SUPFAM" id="SSF52540">
    <property type="entry name" value="P-loop containing nucleoside triphosphate hydrolases"/>
    <property type="match status" value="1"/>
</dbReference>
<dbReference type="GO" id="GO:0003677">
    <property type="term" value="F:DNA binding"/>
    <property type="evidence" value="ECO:0007669"/>
    <property type="project" value="InterPro"/>
</dbReference>
<dbReference type="Pfam" id="PF01202">
    <property type="entry name" value="SKI"/>
    <property type="match status" value="1"/>
</dbReference>
<dbReference type="InterPro" id="IPR031322">
    <property type="entry name" value="Shikimate/glucono_kinase"/>
</dbReference>
<comment type="similarity">
    <text evidence="7">Belongs to the shikimate kinase family.</text>
</comment>
<dbReference type="GO" id="GO:0005524">
    <property type="term" value="F:ATP binding"/>
    <property type="evidence" value="ECO:0007669"/>
    <property type="project" value="UniProtKB-UniRule"/>
</dbReference>
<feature type="binding site" evidence="7">
    <location>
        <begin position="139"/>
        <end position="144"/>
    </location>
    <ligand>
        <name>ATP</name>
        <dbReference type="ChEBI" id="CHEBI:30616"/>
    </ligand>
</feature>
<feature type="binding site" evidence="7">
    <location>
        <position position="143"/>
    </location>
    <ligand>
        <name>Mg(2+)</name>
        <dbReference type="ChEBI" id="CHEBI:18420"/>
    </ligand>
</feature>
<comment type="cofactor">
    <cofactor evidence="7">
        <name>Mg(2+)</name>
        <dbReference type="ChEBI" id="CHEBI:18420"/>
    </cofactor>
    <text evidence="7">Binds 1 Mg(2+) ion per subunit.</text>
</comment>
<dbReference type="GO" id="GO:0009423">
    <property type="term" value="P:chorismate biosynthetic process"/>
    <property type="evidence" value="ECO:0007669"/>
    <property type="project" value="UniProtKB-UniRule"/>
</dbReference>
<evidence type="ECO:0000256" key="4">
    <source>
        <dbReference type="ARBA" id="ARBA00022777"/>
    </source>
</evidence>